<dbReference type="RefSeq" id="WP_165299857.1">
    <property type="nucleotide sequence ID" value="NZ_JAAKZZ010000174.1"/>
</dbReference>
<sequence>MRKTRLVAGPLASVLVAGLLSLGVAAPAEAAKGYVAVVKCTKIRISDNSGQGHVVGKGKAKTESAAWKAAIKNANNQMPTGYRAKHCTKKSIEKA</sequence>
<accession>A0A6G4WY22</accession>
<feature type="signal peptide" evidence="1">
    <location>
        <begin position="1"/>
        <end position="30"/>
    </location>
</feature>
<keyword evidence="3" id="KW-1185">Reference proteome</keyword>
<feature type="chain" id="PRO_5026342358" description="Secreted protein" evidence="1">
    <location>
        <begin position="31"/>
        <end position="95"/>
    </location>
</feature>
<protein>
    <recommendedName>
        <fullName evidence="4">Secreted protein</fullName>
    </recommendedName>
</protein>
<comment type="caution">
    <text evidence="2">The sequence shown here is derived from an EMBL/GenBank/DDBJ whole genome shotgun (WGS) entry which is preliminary data.</text>
</comment>
<evidence type="ECO:0000313" key="2">
    <source>
        <dbReference type="EMBL" id="NGO70186.1"/>
    </source>
</evidence>
<evidence type="ECO:0008006" key="4">
    <source>
        <dbReference type="Google" id="ProtNLM"/>
    </source>
</evidence>
<proteinExistence type="predicted"/>
<reference evidence="2 3" key="1">
    <citation type="submission" date="2020-02" db="EMBL/GenBank/DDBJ databases">
        <title>Whole-genome analyses of novel actinobacteria.</title>
        <authorList>
            <person name="Sahin N."/>
            <person name="Tatar D."/>
        </authorList>
    </citation>
    <scope>NUCLEOTIDE SEQUENCE [LARGE SCALE GENOMIC DNA]</scope>
    <source>
        <strain evidence="2 3">SB3404</strain>
    </source>
</reference>
<dbReference type="EMBL" id="JAAKZZ010000174">
    <property type="protein sequence ID" value="NGO70186.1"/>
    <property type="molecule type" value="Genomic_DNA"/>
</dbReference>
<dbReference type="AlphaFoldDB" id="A0A6G4WY22"/>
<evidence type="ECO:0000313" key="3">
    <source>
        <dbReference type="Proteomes" id="UP000477722"/>
    </source>
</evidence>
<keyword evidence="1" id="KW-0732">Signal</keyword>
<evidence type="ECO:0000256" key="1">
    <source>
        <dbReference type="SAM" id="SignalP"/>
    </source>
</evidence>
<name>A0A6G4WY22_9ACTN</name>
<gene>
    <name evidence="2" type="ORF">G5C65_17880</name>
</gene>
<organism evidence="2 3">
    <name type="scientific">Streptomyces boncukensis</name>
    <dbReference type="NCBI Taxonomy" id="2711219"/>
    <lineage>
        <taxon>Bacteria</taxon>
        <taxon>Bacillati</taxon>
        <taxon>Actinomycetota</taxon>
        <taxon>Actinomycetes</taxon>
        <taxon>Kitasatosporales</taxon>
        <taxon>Streptomycetaceae</taxon>
        <taxon>Streptomyces</taxon>
    </lineage>
</organism>
<dbReference type="Proteomes" id="UP000477722">
    <property type="component" value="Unassembled WGS sequence"/>
</dbReference>